<dbReference type="AlphaFoldDB" id="A0A521DWG0"/>
<feature type="transmembrane region" description="Helical" evidence="1">
    <location>
        <begin position="197"/>
        <end position="217"/>
    </location>
</feature>
<dbReference type="Proteomes" id="UP000317557">
    <property type="component" value="Unassembled WGS sequence"/>
</dbReference>
<keyword evidence="1" id="KW-1133">Transmembrane helix</keyword>
<gene>
    <name evidence="2" type="ORF">SAMN06265219_109171</name>
</gene>
<keyword evidence="1" id="KW-0812">Transmembrane</keyword>
<reference evidence="2 3" key="1">
    <citation type="submission" date="2017-05" db="EMBL/GenBank/DDBJ databases">
        <authorList>
            <person name="Varghese N."/>
            <person name="Submissions S."/>
        </authorList>
    </citation>
    <scope>NUCLEOTIDE SEQUENCE [LARGE SCALE GENOMIC DNA]</scope>
    <source>
        <strain evidence="2 3">DSM 21985</strain>
    </source>
</reference>
<accession>A0A521DWG0</accession>
<name>A0A521DWG0_9BACT</name>
<organism evidence="2 3">
    <name type="scientific">Gracilimonas mengyeensis</name>
    <dbReference type="NCBI Taxonomy" id="1302730"/>
    <lineage>
        <taxon>Bacteria</taxon>
        <taxon>Pseudomonadati</taxon>
        <taxon>Balneolota</taxon>
        <taxon>Balneolia</taxon>
        <taxon>Balneolales</taxon>
        <taxon>Balneolaceae</taxon>
        <taxon>Gracilimonas</taxon>
    </lineage>
</organism>
<feature type="transmembrane region" description="Helical" evidence="1">
    <location>
        <begin position="128"/>
        <end position="146"/>
    </location>
</feature>
<proteinExistence type="predicted"/>
<dbReference type="EMBL" id="FXTP01000009">
    <property type="protein sequence ID" value="SMO76053.1"/>
    <property type="molecule type" value="Genomic_DNA"/>
</dbReference>
<evidence type="ECO:0000256" key="1">
    <source>
        <dbReference type="SAM" id="Phobius"/>
    </source>
</evidence>
<evidence type="ECO:0000313" key="2">
    <source>
        <dbReference type="EMBL" id="SMO76053.1"/>
    </source>
</evidence>
<protein>
    <submittedName>
        <fullName evidence="2">Uncharacterized protein</fullName>
    </submittedName>
</protein>
<keyword evidence="1" id="KW-0472">Membrane</keyword>
<feature type="transmembrane region" description="Helical" evidence="1">
    <location>
        <begin position="64"/>
        <end position="84"/>
    </location>
</feature>
<sequence length="229" mass="26054">MVCRFFRLRPDRFLAQLLCGCDGIHAGWNASSWYRHDALVPDAHRAGVSDPRQAKGHSQNRGKASYLLVPFIILSTLNLTHLSLKDNEPYTAVVFSDLALMINATVLFGIIYGIAIYYRKDPLTHARYMFCTIFPMFTPITDRLIYRNIRPLVEAAPTIDGSPIVPFWGFLLALILVGGLAFWDWKSNKRTDVFPAILGMLVLYHISVFTFHMIPAWRAFGEWFLGLSI</sequence>
<keyword evidence="3" id="KW-1185">Reference proteome</keyword>
<feature type="transmembrane region" description="Helical" evidence="1">
    <location>
        <begin position="90"/>
        <end position="116"/>
    </location>
</feature>
<feature type="transmembrane region" description="Helical" evidence="1">
    <location>
        <begin position="166"/>
        <end position="185"/>
    </location>
</feature>
<evidence type="ECO:0000313" key="3">
    <source>
        <dbReference type="Proteomes" id="UP000317557"/>
    </source>
</evidence>